<dbReference type="GO" id="GO:0009360">
    <property type="term" value="C:DNA polymerase III complex"/>
    <property type="evidence" value="ECO:0007669"/>
    <property type="project" value="TreeGrafter"/>
</dbReference>
<evidence type="ECO:0000313" key="1">
    <source>
        <dbReference type="EMBL" id="TFZ08233.1"/>
    </source>
</evidence>
<dbReference type="Gene3D" id="3.40.50.300">
    <property type="entry name" value="P-loop containing nucleotide triphosphate hydrolases"/>
    <property type="match status" value="1"/>
</dbReference>
<evidence type="ECO:0000313" key="2">
    <source>
        <dbReference type="Proteomes" id="UP000297839"/>
    </source>
</evidence>
<proteinExistence type="predicted"/>
<reference evidence="1 2" key="1">
    <citation type="submission" date="2019-03" db="EMBL/GenBank/DDBJ databases">
        <title>Ramlibacter sp. 18x22-1, whole genome shotgun sequence.</title>
        <authorList>
            <person name="Zhang X."/>
            <person name="Feng G."/>
            <person name="Zhu H."/>
        </authorList>
    </citation>
    <scope>NUCLEOTIDE SEQUENCE [LARGE SCALE GENOMIC DNA]</scope>
    <source>
        <strain evidence="1 2">18x22-1</strain>
    </source>
</reference>
<organism evidence="1 2">
    <name type="scientific">Ramlibacter humi</name>
    <dbReference type="NCBI Taxonomy" id="2530451"/>
    <lineage>
        <taxon>Bacteria</taxon>
        <taxon>Pseudomonadati</taxon>
        <taxon>Pseudomonadota</taxon>
        <taxon>Betaproteobacteria</taxon>
        <taxon>Burkholderiales</taxon>
        <taxon>Comamonadaceae</taxon>
        <taxon>Ramlibacter</taxon>
    </lineage>
</organism>
<dbReference type="Proteomes" id="UP000297839">
    <property type="component" value="Unassembled WGS sequence"/>
</dbReference>
<comment type="caution">
    <text evidence="1">The sequence shown here is derived from an EMBL/GenBank/DDBJ whole genome shotgun (WGS) entry which is preliminary data.</text>
</comment>
<dbReference type="InterPro" id="IPR050238">
    <property type="entry name" value="DNA_Rep/Repair_Clamp_Loader"/>
</dbReference>
<dbReference type="InterPro" id="IPR027417">
    <property type="entry name" value="P-loop_NTPase"/>
</dbReference>
<dbReference type="GO" id="GO:0006261">
    <property type="term" value="P:DNA-templated DNA replication"/>
    <property type="evidence" value="ECO:0007669"/>
    <property type="project" value="TreeGrafter"/>
</dbReference>
<dbReference type="AlphaFoldDB" id="A0A4Z0C9F3"/>
<dbReference type="RefSeq" id="WP_135248170.1">
    <property type="nucleotide sequence ID" value="NZ_SMLK01000001.1"/>
</dbReference>
<dbReference type="PANTHER" id="PTHR11669">
    <property type="entry name" value="REPLICATION FACTOR C / DNA POLYMERASE III GAMMA-TAU SUBUNIT"/>
    <property type="match status" value="1"/>
</dbReference>
<protein>
    <submittedName>
        <fullName evidence="1">DNA polymerase III subunit delta</fullName>
    </submittedName>
</protein>
<name>A0A4Z0C9F3_9BURK</name>
<keyword evidence="2" id="KW-1185">Reference proteome</keyword>
<gene>
    <name evidence="1" type="ORF">EZ216_03470</name>
</gene>
<sequence>MNAAPWIAEQARALLAQRGHAWLLQGPSGLGQYALGLEMARAWLCDQPGPDGACGQCASCHAIGVRTHADLCVLMPETAMQALEWPLAEKAQQEIDDKKRKPSKEIRVDAMRDAVEFAQRTSARGRGKVVLVYPAERMNHVTANTLLKTLEEPPGDVRFVLASESAHQLLPTIRSRCLGHTMRWPGADESLAWLAAQGVPAADAPVLLRAAGGRPEEALAWSRAGRTAKAWSQVPKAVARGEVGALEDCSPAQAIDVLQKLCHDLLAVRVQAVPRFFEPGDLPRPAGYESLTAWWRDLAVAQKTAEHPFNAGLMLESLVGRARAALHSAG</sequence>
<accession>A0A4Z0C9F3</accession>
<dbReference type="SUPFAM" id="SSF52540">
    <property type="entry name" value="P-loop containing nucleoside triphosphate hydrolases"/>
    <property type="match status" value="1"/>
</dbReference>
<dbReference type="OrthoDB" id="9811073at2"/>
<dbReference type="PANTHER" id="PTHR11669:SF8">
    <property type="entry name" value="DNA POLYMERASE III SUBUNIT DELTA"/>
    <property type="match status" value="1"/>
</dbReference>
<dbReference type="EMBL" id="SMLK01000001">
    <property type="protein sequence ID" value="TFZ08233.1"/>
    <property type="molecule type" value="Genomic_DNA"/>
</dbReference>
<dbReference type="Pfam" id="PF13177">
    <property type="entry name" value="DNA_pol3_delta2"/>
    <property type="match status" value="1"/>
</dbReference>